<proteinExistence type="predicted"/>
<evidence type="ECO:0000313" key="2">
    <source>
        <dbReference type="Proteomes" id="UP000609879"/>
    </source>
</evidence>
<dbReference type="Proteomes" id="UP000609879">
    <property type="component" value="Unassembled WGS sequence"/>
</dbReference>
<keyword evidence="2" id="KW-1185">Reference proteome</keyword>
<dbReference type="SUPFAM" id="SSF54593">
    <property type="entry name" value="Glyoxalase/Bleomycin resistance protein/Dihydroxybiphenyl dioxygenase"/>
    <property type="match status" value="1"/>
</dbReference>
<dbReference type="EMBL" id="BOMI01000021">
    <property type="protein sequence ID" value="GID72717.1"/>
    <property type="molecule type" value="Genomic_DNA"/>
</dbReference>
<gene>
    <name evidence="1" type="ORF">Ade02nite_13580</name>
</gene>
<evidence type="ECO:0000313" key="1">
    <source>
        <dbReference type="EMBL" id="GID72717.1"/>
    </source>
</evidence>
<evidence type="ECO:0008006" key="3">
    <source>
        <dbReference type="Google" id="ProtNLM"/>
    </source>
</evidence>
<accession>A0ABQ3XY93</accession>
<dbReference type="InterPro" id="IPR029068">
    <property type="entry name" value="Glyas_Bleomycin-R_OHBP_Dase"/>
</dbReference>
<sequence>MRLHAARGDVQACRRFLAESLRLRATAEDAKSVSYEAGDVTLVLDWTLDHSAPVAAPDPGADVVVLVDEIGAVRAVLEAHGAVFLGPAAPGAGVSCALPDGPTLVLLELSDECLMWPSAGWRTGPAAVLRAPRPRLG</sequence>
<comment type="caution">
    <text evidence="1">The sequence shown here is derived from an EMBL/GenBank/DDBJ whole genome shotgun (WGS) entry which is preliminary data.</text>
</comment>
<protein>
    <recommendedName>
        <fullName evidence="3">VOC domain-containing protein</fullName>
    </recommendedName>
</protein>
<dbReference type="Gene3D" id="3.10.180.10">
    <property type="entry name" value="2,3-Dihydroxybiphenyl 1,2-Dioxygenase, domain 1"/>
    <property type="match status" value="1"/>
</dbReference>
<reference evidence="1 2" key="1">
    <citation type="submission" date="2021-01" db="EMBL/GenBank/DDBJ databases">
        <title>Whole genome shotgun sequence of Actinoplanes deccanensis NBRC 13994.</title>
        <authorList>
            <person name="Komaki H."/>
            <person name="Tamura T."/>
        </authorList>
    </citation>
    <scope>NUCLEOTIDE SEQUENCE [LARGE SCALE GENOMIC DNA]</scope>
    <source>
        <strain evidence="1 2">NBRC 13994</strain>
    </source>
</reference>
<organism evidence="1 2">
    <name type="scientific">Paractinoplanes deccanensis</name>
    <dbReference type="NCBI Taxonomy" id="113561"/>
    <lineage>
        <taxon>Bacteria</taxon>
        <taxon>Bacillati</taxon>
        <taxon>Actinomycetota</taxon>
        <taxon>Actinomycetes</taxon>
        <taxon>Micromonosporales</taxon>
        <taxon>Micromonosporaceae</taxon>
        <taxon>Paractinoplanes</taxon>
    </lineage>
</organism>
<name>A0ABQ3XY93_9ACTN</name>